<dbReference type="EMBL" id="VDMQ01000002">
    <property type="protein sequence ID" value="TNM56822.1"/>
    <property type="molecule type" value="Genomic_DNA"/>
</dbReference>
<reference evidence="2 3" key="1">
    <citation type="submission" date="2019-06" db="EMBL/GenBank/DDBJ databases">
        <authorList>
            <person name="Mardanova A.M."/>
            <person name="Pudova D.S."/>
            <person name="Shagimardanova E.I."/>
            <person name="Gogoleva N.E."/>
            <person name="Lutfullin M.T."/>
            <person name="Hadieva G.F."/>
            <person name="Sharipova M.R."/>
        </authorList>
    </citation>
    <scope>NUCLEOTIDE SEQUENCE [LARGE SCALE GENOMIC DNA]</scope>
    <source>
        <strain evidence="2 3">MG-1</strain>
    </source>
</reference>
<sequence>MNVQHITAPSGARTRSVTALIAALAFLIFYLLVSPIAGAIAPLPLPDAPTDEVVAYFTEHGTASVVTGGLQLLSVAGLAVFLWAIRCHAAQTRARDLCLSFGWIAVAAMGLSCVIAIGLPLVVSVLSPGGVEFARQASFVAGGVVHVVALGAAALTIGLWRSWSRPVRVTAWIAAVPALLSVTSVFWYYASILLPAGRLLTMTAFIVAGVSILRGRSLPSQTSALG</sequence>
<gene>
    <name evidence="2" type="ORF">FHQ09_04415</name>
</gene>
<keyword evidence="1" id="KW-1133">Transmembrane helix</keyword>
<feature type="transmembrane region" description="Helical" evidence="1">
    <location>
        <begin position="20"/>
        <end position="43"/>
    </location>
</feature>
<keyword evidence="1" id="KW-0472">Membrane</keyword>
<feature type="transmembrane region" description="Helical" evidence="1">
    <location>
        <begin position="139"/>
        <end position="160"/>
    </location>
</feature>
<protein>
    <recommendedName>
        <fullName evidence="4">DUF998 domain-containing protein</fullName>
    </recommendedName>
</protein>
<feature type="transmembrane region" description="Helical" evidence="1">
    <location>
        <begin position="97"/>
        <end position="119"/>
    </location>
</feature>
<evidence type="ECO:0000256" key="1">
    <source>
        <dbReference type="SAM" id="Phobius"/>
    </source>
</evidence>
<dbReference type="AlphaFoldDB" id="A0A5C4X711"/>
<dbReference type="Proteomes" id="UP000314223">
    <property type="component" value="Unassembled WGS sequence"/>
</dbReference>
<feature type="transmembrane region" description="Helical" evidence="1">
    <location>
        <begin position="172"/>
        <end position="190"/>
    </location>
</feature>
<name>A0A5C4X711_9MICO</name>
<proteinExistence type="predicted"/>
<accession>A0A5C4X711</accession>
<dbReference type="RefSeq" id="WP_139467618.1">
    <property type="nucleotide sequence ID" value="NZ_VDMQ01000002.1"/>
</dbReference>
<organism evidence="2 3">
    <name type="scientific">Brevibacterium sediminis</name>
    <dbReference type="NCBI Taxonomy" id="1857024"/>
    <lineage>
        <taxon>Bacteria</taxon>
        <taxon>Bacillati</taxon>
        <taxon>Actinomycetota</taxon>
        <taxon>Actinomycetes</taxon>
        <taxon>Micrococcales</taxon>
        <taxon>Brevibacteriaceae</taxon>
        <taxon>Brevibacterium</taxon>
    </lineage>
</organism>
<feature type="transmembrane region" description="Helical" evidence="1">
    <location>
        <begin position="196"/>
        <end position="213"/>
    </location>
</feature>
<evidence type="ECO:0008006" key="4">
    <source>
        <dbReference type="Google" id="ProtNLM"/>
    </source>
</evidence>
<evidence type="ECO:0000313" key="2">
    <source>
        <dbReference type="EMBL" id="TNM56822.1"/>
    </source>
</evidence>
<comment type="caution">
    <text evidence="2">The sequence shown here is derived from an EMBL/GenBank/DDBJ whole genome shotgun (WGS) entry which is preliminary data.</text>
</comment>
<evidence type="ECO:0000313" key="3">
    <source>
        <dbReference type="Proteomes" id="UP000314223"/>
    </source>
</evidence>
<feature type="transmembrane region" description="Helical" evidence="1">
    <location>
        <begin position="63"/>
        <end position="85"/>
    </location>
</feature>
<keyword evidence="1" id="KW-0812">Transmembrane</keyword>